<comment type="subcellular location">
    <subcellularLocation>
        <location evidence="3">Secreted</location>
    </subcellularLocation>
    <subcellularLocation>
        <location evidence="3">Bacterial flagellum</location>
    </subcellularLocation>
</comment>
<evidence type="ECO:0000313" key="9">
    <source>
        <dbReference type="Proteomes" id="UP000557656"/>
    </source>
</evidence>
<keyword evidence="7" id="KW-0969">Cilium</keyword>
<dbReference type="GO" id="GO:0005576">
    <property type="term" value="C:extracellular region"/>
    <property type="evidence" value="ECO:0007669"/>
    <property type="project" value="UniProtKB-SubCell"/>
</dbReference>
<dbReference type="PANTHER" id="PTHR42792">
    <property type="entry name" value="FLAGELLIN"/>
    <property type="match status" value="1"/>
</dbReference>
<dbReference type="EMBL" id="JABEOV010000015">
    <property type="protein sequence ID" value="NNG54141.1"/>
    <property type="molecule type" value="Genomic_DNA"/>
</dbReference>
<evidence type="ECO:0000259" key="4">
    <source>
        <dbReference type="Pfam" id="PF00669"/>
    </source>
</evidence>
<keyword evidence="3" id="KW-0964">Secreted</keyword>
<dbReference type="SUPFAM" id="SSF64518">
    <property type="entry name" value="Phase 1 flagellin"/>
    <property type="match status" value="1"/>
</dbReference>
<dbReference type="Gene3D" id="6.10.10.10">
    <property type="entry name" value="Flagellar export chaperone, C-terminal domain"/>
    <property type="match status" value="1"/>
</dbReference>
<gene>
    <name evidence="6" type="ORF">HKX05_12335</name>
    <name evidence="7" type="ORF">HLV41_09175</name>
</gene>
<feature type="domain" description="Flagellin C-terminal" evidence="5">
    <location>
        <begin position="198"/>
        <end position="281"/>
    </location>
</feature>
<feature type="domain" description="Flagellin N-terminal" evidence="4">
    <location>
        <begin position="4"/>
        <end position="139"/>
    </location>
</feature>
<dbReference type="RefSeq" id="WP_061779655.1">
    <property type="nucleotide sequence ID" value="NZ_DASCOA010000229.1"/>
</dbReference>
<dbReference type="GeneID" id="78485745"/>
<dbReference type="GO" id="GO:0009288">
    <property type="term" value="C:bacterial-type flagellum"/>
    <property type="evidence" value="ECO:0007669"/>
    <property type="project" value="UniProtKB-SubCell"/>
</dbReference>
<sequence>MTVIATNVNAMRATAASNLAQNALSTSMQRLSTGKRINSAADDSAGLAISSSMTSQIRGMAQGIRNANDGISMAQTAEGAMDEVNNMLQRMRELKVQSTNGTYQSTDTANINNEQLALANQINSVLGNTTFNKNKLFDSGAATGFTIQTGASAADTVTLKSTDFTGGSGGNAAMKAVTGGAGGTAPTASSVGGVTLAQYDDAISAVATARAGLGATQNQLQSAVNNTTSTMTNLSEAKSRIEDTDFSTETTALAKAQILSQASTAMLSQANQSQQGVLKLLG</sequence>
<dbReference type="PANTHER" id="PTHR42792:SF2">
    <property type="entry name" value="FLAGELLIN"/>
    <property type="match status" value="1"/>
</dbReference>
<evidence type="ECO:0000256" key="2">
    <source>
        <dbReference type="ARBA" id="ARBA00023143"/>
    </source>
</evidence>
<evidence type="ECO:0000256" key="1">
    <source>
        <dbReference type="ARBA" id="ARBA00005709"/>
    </source>
</evidence>
<dbReference type="PRINTS" id="PR00207">
    <property type="entry name" value="FLAGELLIN"/>
</dbReference>
<dbReference type="EMBL" id="JABYQV010000005">
    <property type="protein sequence ID" value="NVP31214.1"/>
    <property type="molecule type" value="Genomic_DNA"/>
</dbReference>
<evidence type="ECO:0000256" key="3">
    <source>
        <dbReference type="RuleBase" id="RU362073"/>
    </source>
</evidence>
<dbReference type="GO" id="GO:0005198">
    <property type="term" value="F:structural molecule activity"/>
    <property type="evidence" value="ECO:0007669"/>
    <property type="project" value="UniProtKB-UniRule"/>
</dbReference>
<dbReference type="InterPro" id="IPR046358">
    <property type="entry name" value="Flagellin_C"/>
</dbReference>
<dbReference type="AlphaFoldDB" id="A0A7Y7UQQ6"/>
<dbReference type="Proteomes" id="UP000557656">
    <property type="component" value="Unassembled WGS sequence"/>
</dbReference>
<keyword evidence="9" id="KW-1185">Reference proteome</keyword>
<keyword evidence="2 3" id="KW-0975">Bacterial flagellum</keyword>
<organism evidence="7 8">
    <name type="scientific">Sphingomonas sanguinis</name>
    <dbReference type="NCBI Taxonomy" id="33051"/>
    <lineage>
        <taxon>Bacteria</taxon>
        <taxon>Pseudomonadati</taxon>
        <taxon>Pseudomonadota</taxon>
        <taxon>Alphaproteobacteria</taxon>
        <taxon>Sphingomonadales</taxon>
        <taxon>Sphingomonadaceae</taxon>
        <taxon>Sphingomonas</taxon>
    </lineage>
</organism>
<comment type="similarity">
    <text evidence="1 3">Belongs to the bacterial flagellin family.</text>
</comment>
<dbReference type="Proteomes" id="UP000531581">
    <property type="component" value="Unassembled WGS sequence"/>
</dbReference>
<evidence type="ECO:0000313" key="7">
    <source>
        <dbReference type="EMBL" id="NVP31214.1"/>
    </source>
</evidence>
<proteinExistence type="inferred from homology"/>
<reference evidence="8 9" key="1">
    <citation type="submission" date="2020-05" db="EMBL/GenBank/DDBJ databases">
        <title>Draft Genome Sequences of Sphingomonas sp. Isolated from the International Space Station.</title>
        <authorList>
            <person name="Bijlani S."/>
            <person name="Singh N.K."/>
            <person name="Mason C.E."/>
            <person name="Wang C.C."/>
            <person name="Venkateswaran K."/>
        </authorList>
    </citation>
    <scope>NUCLEOTIDE SEQUENCE [LARGE SCALE GENOMIC DNA]</scope>
    <source>
        <strain evidence="6 9">IIF7SW-B5</strain>
        <strain evidence="7">ISS-IIF7SWP</strain>
    </source>
</reference>
<comment type="function">
    <text evidence="3">Flagellin is the subunit protein which polymerizes to form the filaments of bacterial flagella.</text>
</comment>
<evidence type="ECO:0000259" key="5">
    <source>
        <dbReference type="Pfam" id="PF00700"/>
    </source>
</evidence>
<keyword evidence="7" id="KW-0966">Cell projection</keyword>
<accession>A0A7Y7UQQ6</accession>
<protein>
    <recommendedName>
        <fullName evidence="3">Flagellin</fullName>
    </recommendedName>
</protein>
<evidence type="ECO:0000313" key="8">
    <source>
        <dbReference type="Proteomes" id="UP000531581"/>
    </source>
</evidence>
<keyword evidence="7" id="KW-0282">Flagellum</keyword>
<dbReference type="Gene3D" id="3.30.70.2120">
    <property type="match status" value="1"/>
</dbReference>
<dbReference type="Pfam" id="PF00700">
    <property type="entry name" value="Flagellin_C"/>
    <property type="match status" value="1"/>
</dbReference>
<dbReference type="InterPro" id="IPR001029">
    <property type="entry name" value="Flagellin_N"/>
</dbReference>
<comment type="caution">
    <text evidence="7">The sequence shown here is derived from an EMBL/GenBank/DDBJ whole genome shotgun (WGS) entry which is preliminary data.</text>
</comment>
<dbReference type="Gene3D" id="1.20.1330.10">
    <property type="entry name" value="f41 fragment of flagellin, N-terminal domain"/>
    <property type="match status" value="2"/>
</dbReference>
<dbReference type="Pfam" id="PF00669">
    <property type="entry name" value="Flagellin_N"/>
    <property type="match status" value="1"/>
</dbReference>
<evidence type="ECO:0000313" key="6">
    <source>
        <dbReference type="EMBL" id="NNG54141.1"/>
    </source>
</evidence>
<dbReference type="InterPro" id="IPR042187">
    <property type="entry name" value="Flagellin_C_sub2"/>
</dbReference>
<name>A0A7Y7UQQ6_9SPHN</name>
<dbReference type="InterPro" id="IPR001492">
    <property type="entry name" value="Flagellin"/>
</dbReference>